<keyword evidence="2" id="KW-1185">Reference proteome</keyword>
<accession>A0A6G1I7R0</accession>
<name>A0A6G1I7R0_9PEZI</name>
<dbReference type="Proteomes" id="UP000799640">
    <property type="component" value="Unassembled WGS sequence"/>
</dbReference>
<reference evidence="1" key="1">
    <citation type="journal article" date="2020" name="Stud. Mycol.">
        <title>101 Dothideomycetes genomes: a test case for predicting lifestyles and emergence of pathogens.</title>
        <authorList>
            <person name="Haridas S."/>
            <person name="Albert R."/>
            <person name="Binder M."/>
            <person name="Bloem J."/>
            <person name="Labutti K."/>
            <person name="Salamov A."/>
            <person name="Andreopoulos B."/>
            <person name="Baker S."/>
            <person name="Barry K."/>
            <person name="Bills G."/>
            <person name="Bluhm B."/>
            <person name="Cannon C."/>
            <person name="Castanera R."/>
            <person name="Culley D."/>
            <person name="Daum C."/>
            <person name="Ezra D."/>
            <person name="Gonzalez J."/>
            <person name="Henrissat B."/>
            <person name="Kuo A."/>
            <person name="Liang C."/>
            <person name="Lipzen A."/>
            <person name="Lutzoni F."/>
            <person name="Magnuson J."/>
            <person name="Mondo S."/>
            <person name="Nolan M."/>
            <person name="Ohm R."/>
            <person name="Pangilinan J."/>
            <person name="Park H.-J."/>
            <person name="Ramirez L."/>
            <person name="Alfaro M."/>
            <person name="Sun H."/>
            <person name="Tritt A."/>
            <person name="Yoshinaga Y."/>
            <person name="Zwiers L.-H."/>
            <person name="Turgeon B."/>
            <person name="Goodwin S."/>
            <person name="Spatafora J."/>
            <person name="Crous P."/>
            <person name="Grigoriev I."/>
        </authorList>
    </citation>
    <scope>NUCLEOTIDE SEQUENCE</scope>
    <source>
        <strain evidence="1">CBS 262.69</strain>
    </source>
</reference>
<evidence type="ECO:0000313" key="2">
    <source>
        <dbReference type="Proteomes" id="UP000799640"/>
    </source>
</evidence>
<protein>
    <submittedName>
        <fullName evidence="1">Uncharacterized protein</fullName>
    </submittedName>
</protein>
<evidence type="ECO:0000313" key="1">
    <source>
        <dbReference type="EMBL" id="KAF2404330.1"/>
    </source>
</evidence>
<gene>
    <name evidence="1" type="ORF">EJ06DRAFT_197713</name>
</gene>
<dbReference type="EMBL" id="ML996688">
    <property type="protein sequence ID" value="KAF2404330.1"/>
    <property type="molecule type" value="Genomic_DNA"/>
</dbReference>
<sequence length="137" mass="14263">MLGWIASGPSYSTTVCGVAFISSFATLDCLGSGRDGDKDVGSCCGSPIDGNITTRTYSSEKAGLQGAAALRGVNANAGTPGSPAILSFFLSSSKAIRCLPLPIRLFRSSGLHFQCQADAWTLIQHTNTTGPQISKFR</sequence>
<proteinExistence type="predicted"/>
<dbReference type="AlphaFoldDB" id="A0A6G1I7R0"/>
<organism evidence="1 2">
    <name type="scientific">Trichodelitschia bisporula</name>
    <dbReference type="NCBI Taxonomy" id="703511"/>
    <lineage>
        <taxon>Eukaryota</taxon>
        <taxon>Fungi</taxon>
        <taxon>Dikarya</taxon>
        <taxon>Ascomycota</taxon>
        <taxon>Pezizomycotina</taxon>
        <taxon>Dothideomycetes</taxon>
        <taxon>Dothideomycetes incertae sedis</taxon>
        <taxon>Phaeotrichales</taxon>
        <taxon>Phaeotrichaceae</taxon>
        <taxon>Trichodelitschia</taxon>
    </lineage>
</organism>